<dbReference type="PANTHER" id="PTHR45833">
    <property type="entry name" value="METHIONINE SYNTHASE"/>
    <property type="match status" value="1"/>
</dbReference>
<dbReference type="GO" id="GO:0046872">
    <property type="term" value="F:metal ion binding"/>
    <property type="evidence" value="ECO:0007669"/>
    <property type="project" value="UniProtKB-KW"/>
</dbReference>
<evidence type="ECO:0000313" key="6">
    <source>
        <dbReference type="EMBL" id="BEQ16098.1"/>
    </source>
</evidence>
<proteinExistence type="inferred from homology"/>
<accession>A0AAU9EFZ7</accession>
<dbReference type="Pfam" id="PF02607">
    <property type="entry name" value="B12-binding_2"/>
    <property type="match status" value="1"/>
</dbReference>
<dbReference type="Proteomes" id="UP001366166">
    <property type="component" value="Chromosome"/>
</dbReference>
<dbReference type="Pfam" id="PF02310">
    <property type="entry name" value="B12-binding"/>
    <property type="match status" value="1"/>
</dbReference>
<keyword evidence="6" id="KW-0808">Transferase</keyword>
<keyword evidence="2" id="KW-0479">Metal-binding</keyword>
<dbReference type="GO" id="GO:0046653">
    <property type="term" value="P:tetrahydrofolate metabolic process"/>
    <property type="evidence" value="ECO:0007669"/>
    <property type="project" value="TreeGrafter"/>
</dbReference>
<dbReference type="EMBL" id="AP028679">
    <property type="protein sequence ID" value="BEQ15446.1"/>
    <property type="molecule type" value="Genomic_DNA"/>
</dbReference>
<dbReference type="PANTHER" id="PTHR45833:SF1">
    <property type="entry name" value="METHIONINE SYNTHASE"/>
    <property type="match status" value="1"/>
</dbReference>
<evidence type="ECO:0000256" key="2">
    <source>
        <dbReference type="ARBA" id="ARBA00022723"/>
    </source>
</evidence>
<dbReference type="RefSeq" id="WP_338599849.1">
    <property type="nucleotide sequence ID" value="NZ_AP028679.1"/>
</dbReference>
<keyword evidence="3" id="KW-0170">Cobalt</keyword>
<dbReference type="Gene3D" id="3.40.50.280">
    <property type="entry name" value="Cobalamin-binding domain"/>
    <property type="match status" value="1"/>
</dbReference>
<dbReference type="FunFam" id="3.40.50.280:FF:000003">
    <property type="entry name" value="Dimethylamine methyltransferase corrinoid protein"/>
    <property type="match status" value="1"/>
</dbReference>
<dbReference type="GO" id="GO:0050667">
    <property type="term" value="P:homocysteine metabolic process"/>
    <property type="evidence" value="ECO:0007669"/>
    <property type="project" value="TreeGrafter"/>
</dbReference>
<dbReference type="InterPro" id="IPR050554">
    <property type="entry name" value="Met_Synthase/Corrinoid"/>
</dbReference>
<dbReference type="KEGG" id="dmp:FAK_25120"/>
<dbReference type="KEGG" id="dmp:FAK_31640"/>
<sequence length="215" mass="22761">MADLQAIKEAVSKGKRKDIAGLVQTALDDGADPNTIINNYMIEAMKEVGARFEAKKIFVPEMMIAARTMQTGLDVIKPLLEAQGSQKETVGTVVIGTVFGDLHDIGKNLVVLMLESSGFEVFNIGENVPPEKFVEKAKEHGADIVGLSSLLTTGDPHLKATIEAVKASDLADKVKVVCGGAAVTRKFAVDQCGADGHATDAVDAVKTIKQLMGLN</sequence>
<comment type="similarity">
    <text evidence="1">Belongs to the methylamine corrinoid protein family.</text>
</comment>
<evidence type="ECO:0000313" key="7">
    <source>
        <dbReference type="Proteomes" id="UP001366166"/>
    </source>
</evidence>
<feature type="domain" description="B12-binding N-terminal" evidence="4">
    <location>
        <begin position="1"/>
        <end position="84"/>
    </location>
</feature>
<dbReference type="CDD" id="cd02070">
    <property type="entry name" value="corrinoid_protein_B12-BD"/>
    <property type="match status" value="1"/>
</dbReference>
<evidence type="ECO:0000256" key="3">
    <source>
        <dbReference type="ARBA" id="ARBA00023285"/>
    </source>
</evidence>
<dbReference type="GO" id="GO:0008705">
    <property type="term" value="F:methionine synthase activity"/>
    <property type="evidence" value="ECO:0007669"/>
    <property type="project" value="TreeGrafter"/>
</dbReference>
<dbReference type="InterPro" id="IPR036724">
    <property type="entry name" value="Cobalamin-bd_sf"/>
</dbReference>
<dbReference type="Gene3D" id="1.10.1240.10">
    <property type="entry name" value="Methionine synthase domain"/>
    <property type="match status" value="1"/>
</dbReference>
<protein>
    <submittedName>
        <fullName evidence="6">Corrinoid methyltransferase</fullName>
    </submittedName>
</protein>
<dbReference type="SUPFAM" id="SSF47644">
    <property type="entry name" value="Methionine synthase domain"/>
    <property type="match status" value="1"/>
</dbReference>
<reference evidence="6" key="1">
    <citation type="journal article" date="2023" name="Arch. Microbiol.">
        <title>Desulfoferula mesophilus gen. nov. sp. nov., a mesophilic sulfate-reducing bacterium isolated from a brackish lake sediment.</title>
        <authorList>
            <person name="Watanabe T."/>
            <person name="Yabe T."/>
            <person name="Tsuji J.M."/>
            <person name="Fukui M."/>
        </authorList>
    </citation>
    <scope>NUCLEOTIDE SEQUENCE</scope>
    <source>
        <strain evidence="6">12FAK</strain>
    </source>
</reference>
<keyword evidence="6" id="KW-0489">Methyltransferase</keyword>
<name>A0AAU9EFZ7_9BACT</name>
<dbReference type="AlphaFoldDB" id="A0AAU9EFZ7"/>
<dbReference type="InterPro" id="IPR006158">
    <property type="entry name" value="Cobalamin-bd"/>
</dbReference>
<gene>
    <name evidence="5" type="ORF">FAK_25120</name>
    <name evidence="6" type="ORF">FAK_31640</name>
</gene>
<reference evidence="6" key="3">
    <citation type="submission" date="2023-07" db="EMBL/GenBank/DDBJ databases">
        <authorList>
            <person name="Watanabe T."/>
            <person name="Tsuji J.M."/>
        </authorList>
    </citation>
    <scope>NUCLEOTIDE SEQUENCE</scope>
    <source>
        <strain evidence="6">12FAK</strain>
    </source>
</reference>
<evidence type="ECO:0000256" key="1">
    <source>
        <dbReference type="ARBA" id="ARBA00010854"/>
    </source>
</evidence>
<organism evidence="6 7">
    <name type="scientific">Desulfoferula mesophila</name>
    <dbReference type="NCBI Taxonomy" id="3058419"/>
    <lineage>
        <taxon>Bacteria</taxon>
        <taxon>Pseudomonadati</taxon>
        <taxon>Thermodesulfobacteriota</taxon>
        <taxon>Desulfarculia</taxon>
        <taxon>Desulfarculales</taxon>
        <taxon>Desulfarculaceae</taxon>
        <taxon>Desulfoferula</taxon>
    </lineage>
</organism>
<dbReference type="EMBL" id="AP028679">
    <property type="protein sequence ID" value="BEQ16098.1"/>
    <property type="molecule type" value="Genomic_DNA"/>
</dbReference>
<dbReference type="GO" id="GO:0005829">
    <property type="term" value="C:cytosol"/>
    <property type="evidence" value="ECO:0007669"/>
    <property type="project" value="TreeGrafter"/>
</dbReference>
<evidence type="ECO:0000313" key="5">
    <source>
        <dbReference type="EMBL" id="BEQ15446.1"/>
    </source>
</evidence>
<dbReference type="SUPFAM" id="SSF52242">
    <property type="entry name" value="Cobalamin (vitamin B12)-binding domain"/>
    <property type="match status" value="1"/>
</dbReference>
<dbReference type="InterPro" id="IPR003759">
    <property type="entry name" value="Cbl-bd_cap"/>
</dbReference>
<reference evidence="5 7" key="2">
    <citation type="journal article" date="2023" name="Arch. Microbiol.">
        <title>Desulfoferula mesophilus gen. nov. sp. nov., a mesophilic sulfate-reducing bacterium isolated from a brackish lake sediment.</title>
        <authorList>
            <person name="Watanabe T."/>
            <person name="Yabe T."/>
            <person name="Tsuji J.M."/>
            <person name="Fukui M."/>
        </authorList>
    </citation>
    <scope>NUCLEOTIDE SEQUENCE [LARGE SCALE GENOMIC DNA]</scope>
    <source>
        <strain evidence="5 7">12FAK</strain>
    </source>
</reference>
<dbReference type="InterPro" id="IPR036594">
    <property type="entry name" value="Meth_synthase_dom"/>
</dbReference>
<dbReference type="GO" id="GO:0032259">
    <property type="term" value="P:methylation"/>
    <property type="evidence" value="ECO:0007669"/>
    <property type="project" value="UniProtKB-KW"/>
</dbReference>
<keyword evidence="7" id="KW-1185">Reference proteome</keyword>
<evidence type="ECO:0000259" key="4">
    <source>
        <dbReference type="SMART" id="SM01018"/>
    </source>
</evidence>
<dbReference type="GO" id="GO:0031419">
    <property type="term" value="F:cobalamin binding"/>
    <property type="evidence" value="ECO:0007669"/>
    <property type="project" value="InterPro"/>
</dbReference>
<dbReference type="SMART" id="SM01018">
    <property type="entry name" value="B12-binding_2"/>
    <property type="match status" value="1"/>
</dbReference>